<organism evidence="2 3">
    <name type="scientific">Stereocaulon virgatum</name>
    <dbReference type="NCBI Taxonomy" id="373712"/>
    <lineage>
        <taxon>Eukaryota</taxon>
        <taxon>Fungi</taxon>
        <taxon>Dikarya</taxon>
        <taxon>Ascomycota</taxon>
        <taxon>Pezizomycotina</taxon>
        <taxon>Lecanoromycetes</taxon>
        <taxon>OSLEUM clade</taxon>
        <taxon>Lecanoromycetidae</taxon>
        <taxon>Lecanorales</taxon>
        <taxon>Lecanorineae</taxon>
        <taxon>Stereocaulaceae</taxon>
        <taxon>Stereocaulon</taxon>
    </lineage>
</organism>
<gene>
    <name evidence="2" type="ORF">N7G274_003254</name>
</gene>
<reference evidence="2 3" key="1">
    <citation type="submission" date="2024-09" db="EMBL/GenBank/DDBJ databases">
        <title>Rethinking Asexuality: The Enigmatic Case of Functional Sexual Genes in Lepraria (Stereocaulaceae).</title>
        <authorList>
            <person name="Doellman M."/>
            <person name="Sun Y."/>
            <person name="Barcenas-Pena A."/>
            <person name="Lumbsch H.T."/>
            <person name="Grewe F."/>
        </authorList>
    </citation>
    <scope>NUCLEOTIDE SEQUENCE [LARGE SCALE GENOMIC DNA]</scope>
    <source>
        <strain evidence="2 3">Mercado 3170</strain>
    </source>
</reference>
<evidence type="ECO:0000313" key="2">
    <source>
        <dbReference type="EMBL" id="KAL2043735.1"/>
    </source>
</evidence>
<evidence type="ECO:0000313" key="3">
    <source>
        <dbReference type="Proteomes" id="UP001590950"/>
    </source>
</evidence>
<keyword evidence="3" id="KW-1185">Reference proteome</keyword>
<dbReference type="EMBL" id="JBEFKJ010000010">
    <property type="protein sequence ID" value="KAL2043735.1"/>
    <property type="molecule type" value="Genomic_DNA"/>
</dbReference>
<name>A0ABR4AE34_9LECA</name>
<feature type="compositionally biased region" description="Basic and acidic residues" evidence="1">
    <location>
        <begin position="56"/>
        <end position="78"/>
    </location>
</feature>
<proteinExistence type="predicted"/>
<evidence type="ECO:0000256" key="1">
    <source>
        <dbReference type="SAM" id="MobiDB-lite"/>
    </source>
</evidence>
<dbReference type="Proteomes" id="UP001590950">
    <property type="component" value="Unassembled WGS sequence"/>
</dbReference>
<protein>
    <submittedName>
        <fullName evidence="2">Uncharacterized protein</fullName>
    </submittedName>
</protein>
<sequence>MSASQSQVNLQNSESTLVNIACRIANSSRYEPLDGHEYVVIPKPDIGESATFSDLDSEHTASSDDFSEKVQLQRDLEKFSQNNDGFPEEYSTVTEGSRLEFKRLFEDEHGLNSEDCGDWVRLLDERIIEGKGELMIPS</sequence>
<accession>A0ABR4AE34</accession>
<feature type="region of interest" description="Disordered" evidence="1">
    <location>
        <begin position="49"/>
        <end position="92"/>
    </location>
</feature>
<comment type="caution">
    <text evidence="2">The sequence shown here is derived from an EMBL/GenBank/DDBJ whole genome shotgun (WGS) entry which is preliminary data.</text>
</comment>